<feature type="compositionally biased region" description="Polar residues" evidence="1">
    <location>
        <begin position="121"/>
        <end position="132"/>
    </location>
</feature>
<dbReference type="AlphaFoldDB" id="A0A382JD76"/>
<gene>
    <name evidence="2" type="ORF">METZ01_LOCUS262463</name>
</gene>
<evidence type="ECO:0000256" key="1">
    <source>
        <dbReference type="SAM" id="MobiDB-lite"/>
    </source>
</evidence>
<reference evidence="2" key="1">
    <citation type="submission" date="2018-05" db="EMBL/GenBank/DDBJ databases">
        <authorList>
            <person name="Lanie J.A."/>
            <person name="Ng W.-L."/>
            <person name="Kazmierczak K.M."/>
            <person name="Andrzejewski T.M."/>
            <person name="Davidsen T.M."/>
            <person name="Wayne K.J."/>
            <person name="Tettelin H."/>
            <person name="Glass J.I."/>
            <person name="Rusch D."/>
            <person name="Podicherti R."/>
            <person name="Tsui H.-C.T."/>
            <person name="Winkler M.E."/>
        </authorList>
    </citation>
    <scope>NUCLEOTIDE SEQUENCE</scope>
</reference>
<evidence type="ECO:0008006" key="3">
    <source>
        <dbReference type="Google" id="ProtNLM"/>
    </source>
</evidence>
<sequence length="132" mass="15232">PFFSDRRYCFRMTAYEWPLDSSNILVEWYLLDKEGDYASYLKQHDPQAVYLDFGAGVWSAKVLEEGRFEISYCLYMDPGGSIPDFLTQKVNAISIINLFQDALAEAGRRMKAQDQPKLHSPPNTTGLKSYRF</sequence>
<dbReference type="Gene3D" id="3.30.530.20">
    <property type="match status" value="1"/>
</dbReference>
<dbReference type="InterPro" id="IPR023393">
    <property type="entry name" value="START-like_dom_sf"/>
</dbReference>
<protein>
    <recommendedName>
        <fullName evidence="3">START domain-containing protein</fullName>
    </recommendedName>
</protein>
<evidence type="ECO:0000313" key="2">
    <source>
        <dbReference type="EMBL" id="SVC09609.1"/>
    </source>
</evidence>
<organism evidence="2">
    <name type="scientific">marine metagenome</name>
    <dbReference type="NCBI Taxonomy" id="408172"/>
    <lineage>
        <taxon>unclassified sequences</taxon>
        <taxon>metagenomes</taxon>
        <taxon>ecological metagenomes</taxon>
    </lineage>
</organism>
<proteinExistence type="predicted"/>
<feature type="region of interest" description="Disordered" evidence="1">
    <location>
        <begin position="110"/>
        <end position="132"/>
    </location>
</feature>
<name>A0A382JD76_9ZZZZ</name>
<dbReference type="EMBL" id="UINC01073315">
    <property type="protein sequence ID" value="SVC09609.1"/>
    <property type="molecule type" value="Genomic_DNA"/>
</dbReference>
<accession>A0A382JD76</accession>
<dbReference type="SUPFAM" id="SSF55961">
    <property type="entry name" value="Bet v1-like"/>
    <property type="match status" value="1"/>
</dbReference>
<feature type="non-terminal residue" evidence="2">
    <location>
        <position position="1"/>
    </location>
</feature>